<keyword evidence="8" id="KW-0282">Flagellum</keyword>
<dbReference type="GO" id="GO:0009424">
    <property type="term" value="C:bacterial-type flagellum hook"/>
    <property type="evidence" value="ECO:0007669"/>
    <property type="project" value="UniProtKB-UniRule"/>
</dbReference>
<comment type="similarity">
    <text evidence="1 5">Belongs to the FliD family.</text>
</comment>
<keyword evidence="4 5" id="KW-0975">Bacterial flagellum</keyword>
<evidence type="ECO:0000313" key="9">
    <source>
        <dbReference type="Proteomes" id="UP000234328"/>
    </source>
</evidence>
<evidence type="ECO:0000256" key="3">
    <source>
        <dbReference type="ARBA" id="ARBA00023054"/>
    </source>
</evidence>
<keyword evidence="9" id="KW-1185">Reference proteome</keyword>
<evidence type="ECO:0000256" key="5">
    <source>
        <dbReference type="RuleBase" id="RU362066"/>
    </source>
</evidence>
<evidence type="ECO:0000259" key="6">
    <source>
        <dbReference type="Pfam" id="PF02465"/>
    </source>
</evidence>
<keyword evidence="8" id="KW-0966">Cell projection</keyword>
<dbReference type="PANTHER" id="PTHR30288">
    <property type="entry name" value="FLAGELLAR CAP/ASSEMBLY PROTEIN FLID"/>
    <property type="match status" value="1"/>
</dbReference>
<reference evidence="8 9" key="1">
    <citation type="submission" date="2017-10" db="EMBL/GenBank/DDBJ databases">
        <title>Two draft genome sequences of Pusillimonas sp. strains isolated from a nitrate- and radionuclide-contaminated groundwater in Russia.</title>
        <authorList>
            <person name="Grouzdev D.S."/>
            <person name="Tourova T.P."/>
            <person name="Goeva M.A."/>
            <person name="Babich T.L."/>
            <person name="Sokolova D.S."/>
            <person name="Abdullin R."/>
            <person name="Poltaraus A.B."/>
            <person name="Toshchakov S.V."/>
            <person name="Nazina T.N."/>
        </authorList>
    </citation>
    <scope>NUCLEOTIDE SEQUENCE [LARGE SCALE GENOMIC DNA]</scope>
    <source>
        <strain evidence="8 9">JR1/69-2-13</strain>
    </source>
</reference>
<evidence type="ECO:0000256" key="1">
    <source>
        <dbReference type="ARBA" id="ARBA00009764"/>
    </source>
</evidence>
<gene>
    <name evidence="8" type="ORF">CR155_19570</name>
</gene>
<sequence>MGISSVGVGSGLDLDALLTDLRAAENTALAAINTKAKTAQNRLSAYGTVKGAIEMLNTAAAALGKAETFGALKTSVTGDGFTATSSSKAIAGQYSVQVNQLATSQTLTSAGLADRTTALASGTGAIDIQITVNGKTQTLTLNQADTSLDGLVKAINSDSKLGLSATLVNDGSGTPHRLLLTANSTGETASITKIETADAGLQAVIGFTKVARDPAFPDVDTNIGNLTETAAKNATLTINGIDVTSQSNTIENAIEGVTLTLSKKTAEAGALVVTRDDSVTTKAVTAFVTAFNALQTTIRALTSYNVDNNEGSALTGDSLARRVQTQVRDALNVAGGSGGIGSLSQLGITTNITDGTLTVDSTKLAAALKDNLAGVQGMFAGENGISAQMTKVANEFIKTGGSISTAQDGVTAMLKNLEDQYETTSDRIETKMSLYKKQFTALDTMVAQMNSLSSYLTTQLAALATNKKD</sequence>
<dbReference type="InterPro" id="IPR040026">
    <property type="entry name" value="FliD"/>
</dbReference>
<keyword evidence="8" id="KW-0969">Cilium</keyword>
<keyword evidence="5" id="KW-0964">Secreted</keyword>
<dbReference type="Proteomes" id="UP000234328">
    <property type="component" value="Unassembled WGS sequence"/>
</dbReference>
<dbReference type="GO" id="GO:0007155">
    <property type="term" value="P:cell adhesion"/>
    <property type="evidence" value="ECO:0007669"/>
    <property type="project" value="InterPro"/>
</dbReference>
<dbReference type="GO" id="GO:0071973">
    <property type="term" value="P:bacterial-type flagellum-dependent cell motility"/>
    <property type="evidence" value="ECO:0007669"/>
    <property type="project" value="TreeGrafter"/>
</dbReference>
<dbReference type="OrthoDB" id="5980200at2"/>
<evidence type="ECO:0000256" key="4">
    <source>
        <dbReference type="ARBA" id="ARBA00023143"/>
    </source>
</evidence>
<dbReference type="Pfam" id="PF07195">
    <property type="entry name" value="FliD_C"/>
    <property type="match status" value="1"/>
</dbReference>
<feature type="domain" description="Flagellar hook-associated protein 2 N-terminal" evidence="6">
    <location>
        <begin position="10"/>
        <end position="105"/>
    </location>
</feature>
<comment type="function">
    <text evidence="5">Required for morphogenesis and for the elongation of the flagellar filament by facilitating polymerization of the flagellin monomers at the tip of growing filament. Forms a capping structure, which prevents flagellin subunits (transported through the central channel of the flagellum) from leaking out without polymerization at the distal end.</text>
</comment>
<proteinExistence type="inferred from homology"/>
<protein>
    <recommendedName>
        <fullName evidence="5">Flagellar hook-associated protein 2</fullName>
        <shortName evidence="5">HAP2</shortName>
    </recommendedName>
    <alternativeName>
        <fullName evidence="5">Flagellar cap protein</fullName>
    </alternativeName>
</protein>
<dbReference type="PANTHER" id="PTHR30288:SF0">
    <property type="entry name" value="FLAGELLAR HOOK-ASSOCIATED PROTEIN 2"/>
    <property type="match status" value="1"/>
</dbReference>
<accession>A0A2N4UB63</accession>
<evidence type="ECO:0000259" key="7">
    <source>
        <dbReference type="Pfam" id="PF07195"/>
    </source>
</evidence>
<evidence type="ECO:0000313" key="8">
    <source>
        <dbReference type="EMBL" id="PLC52247.1"/>
    </source>
</evidence>
<dbReference type="EMBL" id="PDNV01000015">
    <property type="protein sequence ID" value="PLC52247.1"/>
    <property type="molecule type" value="Genomic_DNA"/>
</dbReference>
<comment type="caution">
    <text evidence="8">The sequence shown here is derived from an EMBL/GenBank/DDBJ whole genome shotgun (WGS) entry which is preliminary data.</text>
</comment>
<dbReference type="InterPro" id="IPR003481">
    <property type="entry name" value="FliD_N"/>
</dbReference>
<dbReference type="RefSeq" id="WP_102071725.1">
    <property type="nucleotide sequence ID" value="NZ_PDNV01000015.1"/>
</dbReference>
<feature type="domain" description="Flagellar hook-associated protein 2 C-terminal" evidence="7">
    <location>
        <begin position="231"/>
        <end position="451"/>
    </location>
</feature>
<comment type="subcellular location">
    <subcellularLocation>
        <location evidence="5">Secreted</location>
    </subcellularLocation>
    <subcellularLocation>
        <location evidence="5">Bacterial flagellum</location>
    </subcellularLocation>
</comment>
<dbReference type="GO" id="GO:0005576">
    <property type="term" value="C:extracellular region"/>
    <property type="evidence" value="ECO:0007669"/>
    <property type="project" value="UniProtKB-SubCell"/>
</dbReference>
<dbReference type="InterPro" id="IPR010809">
    <property type="entry name" value="FliD_C"/>
</dbReference>
<comment type="subunit">
    <text evidence="2 5">Homopentamer.</text>
</comment>
<organism evidence="8 9">
    <name type="scientific">Pollutimonas nitritireducens</name>
    <dbReference type="NCBI Taxonomy" id="2045209"/>
    <lineage>
        <taxon>Bacteria</taxon>
        <taxon>Pseudomonadati</taxon>
        <taxon>Pseudomonadota</taxon>
        <taxon>Betaproteobacteria</taxon>
        <taxon>Burkholderiales</taxon>
        <taxon>Alcaligenaceae</taxon>
        <taxon>Pollutimonas</taxon>
    </lineage>
</organism>
<keyword evidence="3" id="KW-0175">Coiled coil</keyword>
<dbReference type="GO" id="GO:0009421">
    <property type="term" value="C:bacterial-type flagellum filament cap"/>
    <property type="evidence" value="ECO:0007669"/>
    <property type="project" value="InterPro"/>
</dbReference>
<name>A0A2N4UB63_9BURK</name>
<evidence type="ECO:0000256" key="2">
    <source>
        <dbReference type="ARBA" id="ARBA00011255"/>
    </source>
</evidence>
<dbReference type="Pfam" id="PF02465">
    <property type="entry name" value="FliD_N"/>
    <property type="match status" value="1"/>
</dbReference>
<dbReference type="AlphaFoldDB" id="A0A2N4UB63"/>